<accession>A0A7Y6I514</accession>
<name>A0A7Y6I514_9ACTN</name>
<keyword evidence="3" id="KW-1185">Reference proteome</keyword>
<dbReference type="CDD" id="cd00198">
    <property type="entry name" value="vWFA"/>
    <property type="match status" value="1"/>
</dbReference>
<feature type="domain" description="VWFA" evidence="1">
    <location>
        <begin position="47"/>
        <end position="218"/>
    </location>
</feature>
<dbReference type="Proteomes" id="UP000586042">
    <property type="component" value="Unassembled WGS sequence"/>
</dbReference>
<dbReference type="PROSITE" id="PS50234">
    <property type="entry name" value="VWFA"/>
    <property type="match status" value="1"/>
</dbReference>
<dbReference type="Gene3D" id="3.40.50.410">
    <property type="entry name" value="von Willebrand factor, type A domain"/>
    <property type="match status" value="1"/>
</dbReference>
<dbReference type="InterPro" id="IPR002035">
    <property type="entry name" value="VWF_A"/>
</dbReference>
<evidence type="ECO:0000259" key="1">
    <source>
        <dbReference type="PROSITE" id="PS50234"/>
    </source>
</evidence>
<dbReference type="Pfam" id="PF18571">
    <property type="entry name" value="VWA_3_C"/>
    <property type="match status" value="1"/>
</dbReference>
<dbReference type="PANTHER" id="PTHR10579">
    <property type="entry name" value="CALCIUM-ACTIVATED CHLORIDE CHANNEL REGULATOR"/>
    <property type="match status" value="1"/>
</dbReference>
<dbReference type="SMART" id="SM00327">
    <property type="entry name" value="VWA"/>
    <property type="match status" value="1"/>
</dbReference>
<protein>
    <submittedName>
        <fullName evidence="2">VWA domain-containing protein</fullName>
    </submittedName>
</protein>
<evidence type="ECO:0000313" key="3">
    <source>
        <dbReference type="Proteomes" id="UP000586042"/>
    </source>
</evidence>
<evidence type="ECO:0000313" key="2">
    <source>
        <dbReference type="EMBL" id="NUW31691.1"/>
    </source>
</evidence>
<dbReference type="Pfam" id="PF13768">
    <property type="entry name" value="VWA_3"/>
    <property type="match status" value="1"/>
</dbReference>
<dbReference type="RefSeq" id="WP_175589126.1">
    <property type="nucleotide sequence ID" value="NZ_JABWGN010000003.1"/>
</dbReference>
<comment type="caution">
    <text evidence="2">The sequence shown here is derived from an EMBL/GenBank/DDBJ whole genome shotgun (WGS) entry which is preliminary data.</text>
</comment>
<dbReference type="PANTHER" id="PTHR10579:SF43">
    <property type="entry name" value="ZINC FINGER (C3HC4-TYPE RING FINGER) FAMILY PROTEIN"/>
    <property type="match status" value="1"/>
</dbReference>
<dbReference type="Gene3D" id="2.60.40.3670">
    <property type="match status" value="1"/>
</dbReference>
<sequence length="430" mass="46113">MGDQPAFTLQIDQNKYLPLDGREVHAILTVSSTGTVTTTTSVPAEAAEVIIVDTSGSMSGGKIREARQAAASAVQALRDGVNFAVIAGTDTARVIYPRGRTMARASRATRAEAQTAIGRLSANGGTSIGEWLLLARDLLDAHPDAIRHALLMTDGQNNESSDAFARALSACSGRFVCDSLGVGSDWVPAELRKVSEALLGTFDFVRNQSDLSAFFNRITQESMSKTVAELALRVWVPQTATLTFVKQVSPTLLDLTGKRADVNPLTGDYPTGSWGAEEREYHLCVEVPPGQIGTEIRAGWVKLVRPDTQEVLASGNVLAQWTDDLAQSTRINGKVAHYTGQAELHELIQEGLSARAAGHVDVATARLAKARQIAAESGREDTARLLDKVVEVDPRDGTARLRRNVDKADEIELDTGSVRTSRLRQGGEGS</sequence>
<proteinExistence type="predicted"/>
<dbReference type="AlphaFoldDB" id="A0A7Y6I514"/>
<dbReference type="Gene3D" id="1.20.120.1690">
    <property type="match status" value="1"/>
</dbReference>
<dbReference type="InterPro" id="IPR041176">
    <property type="entry name" value="VWA_3_C"/>
</dbReference>
<dbReference type="InterPro" id="IPR036465">
    <property type="entry name" value="vWFA_dom_sf"/>
</dbReference>
<dbReference type="EMBL" id="JABWGN010000003">
    <property type="protein sequence ID" value="NUW31691.1"/>
    <property type="molecule type" value="Genomic_DNA"/>
</dbReference>
<dbReference type="InterPro" id="IPR051266">
    <property type="entry name" value="CLCR"/>
</dbReference>
<reference evidence="2 3" key="1">
    <citation type="submission" date="2020-06" db="EMBL/GenBank/DDBJ databases">
        <title>Nonomuraea sp. SMC257, a novel actinomycete isolated from soil.</title>
        <authorList>
            <person name="Chanama M."/>
        </authorList>
    </citation>
    <scope>NUCLEOTIDE SEQUENCE [LARGE SCALE GENOMIC DNA]</scope>
    <source>
        <strain evidence="2 3">SMC257</strain>
    </source>
</reference>
<dbReference type="SUPFAM" id="SSF53300">
    <property type="entry name" value="vWA-like"/>
    <property type="match status" value="1"/>
</dbReference>
<organism evidence="2 3">
    <name type="scientific">Nonomuraea montanisoli</name>
    <dbReference type="NCBI Taxonomy" id="2741721"/>
    <lineage>
        <taxon>Bacteria</taxon>
        <taxon>Bacillati</taxon>
        <taxon>Actinomycetota</taxon>
        <taxon>Actinomycetes</taxon>
        <taxon>Streptosporangiales</taxon>
        <taxon>Streptosporangiaceae</taxon>
        <taxon>Nonomuraea</taxon>
    </lineage>
</organism>
<gene>
    <name evidence="2" type="ORF">HTZ77_09655</name>
</gene>